<proteinExistence type="predicted"/>
<dbReference type="Proteomes" id="UP001320159">
    <property type="component" value="Unassembled WGS sequence"/>
</dbReference>
<feature type="transmembrane region" description="Helical" evidence="1">
    <location>
        <begin position="70"/>
        <end position="89"/>
    </location>
</feature>
<evidence type="ECO:0000256" key="1">
    <source>
        <dbReference type="SAM" id="Phobius"/>
    </source>
</evidence>
<feature type="transmembrane region" description="Helical" evidence="1">
    <location>
        <begin position="101"/>
        <end position="121"/>
    </location>
</feature>
<gene>
    <name evidence="2" type="ORF">CUJ83_08535</name>
</gene>
<comment type="caution">
    <text evidence="2">The sequence shown here is derived from an EMBL/GenBank/DDBJ whole genome shotgun (WGS) entry which is preliminary data.</text>
</comment>
<feature type="transmembrane region" description="Helical" evidence="1">
    <location>
        <begin position="147"/>
        <end position="168"/>
    </location>
</feature>
<keyword evidence="3" id="KW-1185">Reference proteome</keyword>
<name>A0AAP2RDA9_9EURY</name>
<sequence>MDQIEIIIRNLQLWPFFLIISFIIGLAAGAYAFLLHFIKNKYVTYSIPFVLIAIWLLWEAAQEYPGPMLPLINISAFFLIYPMAVVALYPIADYFIKPKNGWLIVLIVTTLAMFTNFLAGYGEDVIPVMTDAPPTYLDNLIKGATGILNYMTYGMIFYIIIILIAKIFKFKKKSG</sequence>
<accession>A0AAP2RDA9</accession>
<reference evidence="2 3" key="1">
    <citation type="submission" date="2017-11" db="EMBL/GenBank/DDBJ databases">
        <title>Isolation and Characterization of Family Methanocellaceae Species from Potential Methane Hydrate Area Offshore Southwestern Taiwan.</title>
        <authorList>
            <person name="Zhang W.-L."/>
            <person name="Chen W.-C."/>
            <person name="Lai M.-C."/>
            <person name="Chen S.-C."/>
        </authorList>
    </citation>
    <scope>NUCLEOTIDE SEQUENCE [LARGE SCALE GENOMIC DNA]</scope>
    <source>
        <strain evidence="2 3">CWC-04</strain>
    </source>
</reference>
<feature type="transmembrane region" description="Helical" evidence="1">
    <location>
        <begin position="12"/>
        <end position="35"/>
    </location>
</feature>
<keyword evidence="1" id="KW-0472">Membrane</keyword>
<evidence type="ECO:0000313" key="3">
    <source>
        <dbReference type="Proteomes" id="UP001320159"/>
    </source>
</evidence>
<keyword evidence="1" id="KW-0812">Transmembrane</keyword>
<evidence type="ECO:0000313" key="2">
    <source>
        <dbReference type="EMBL" id="MCD1295042.1"/>
    </source>
</evidence>
<keyword evidence="1" id="KW-1133">Transmembrane helix</keyword>
<feature type="transmembrane region" description="Helical" evidence="1">
    <location>
        <begin position="42"/>
        <end position="58"/>
    </location>
</feature>
<dbReference type="EMBL" id="PGCK01000006">
    <property type="protein sequence ID" value="MCD1295042.1"/>
    <property type="molecule type" value="Genomic_DNA"/>
</dbReference>
<organism evidence="2 3">
    <name type="scientific">Methanooceanicella nereidis</name>
    <dbReference type="NCBI Taxonomy" id="2052831"/>
    <lineage>
        <taxon>Archaea</taxon>
        <taxon>Methanobacteriati</taxon>
        <taxon>Methanobacteriota</taxon>
        <taxon>Stenosarchaea group</taxon>
        <taxon>Methanomicrobia</taxon>
        <taxon>Methanocellales</taxon>
        <taxon>Methanocellaceae</taxon>
        <taxon>Methanooceanicella</taxon>
    </lineage>
</organism>
<protein>
    <submittedName>
        <fullName evidence="2">Uncharacterized protein</fullName>
    </submittedName>
</protein>
<dbReference type="AlphaFoldDB" id="A0AAP2RDA9"/>